<organism evidence="1 2">
    <name type="scientific">Eiseniibacteriota bacterium</name>
    <dbReference type="NCBI Taxonomy" id="2212470"/>
    <lineage>
        <taxon>Bacteria</taxon>
        <taxon>Candidatus Eiseniibacteriota</taxon>
    </lineage>
</organism>
<evidence type="ECO:0008006" key="3">
    <source>
        <dbReference type="Google" id="ProtNLM"/>
    </source>
</evidence>
<dbReference type="AlphaFoldDB" id="A0A538U045"/>
<dbReference type="Proteomes" id="UP000319771">
    <property type="component" value="Unassembled WGS sequence"/>
</dbReference>
<evidence type="ECO:0000313" key="1">
    <source>
        <dbReference type="EMBL" id="TMQ69149.1"/>
    </source>
</evidence>
<reference evidence="1 2" key="1">
    <citation type="journal article" date="2019" name="Nat. Microbiol.">
        <title>Mediterranean grassland soil C-N compound turnover is dependent on rainfall and depth, and is mediated by genomically divergent microorganisms.</title>
        <authorList>
            <person name="Diamond S."/>
            <person name="Andeer P.F."/>
            <person name="Li Z."/>
            <person name="Crits-Christoph A."/>
            <person name="Burstein D."/>
            <person name="Anantharaman K."/>
            <person name="Lane K.R."/>
            <person name="Thomas B.C."/>
            <person name="Pan C."/>
            <person name="Northen T.R."/>
            <person name="Banfield J.F."/>
        </authorList>
    </citation>
    <scope>NUCLEOTIDE SEQUENCE [LARGE SCALE GENOMIC DNA]</scope>
    <source>
        <strain evidence="1">WS_11</strain>
    </source>
</reference>
<gene>
    <name evidence="1" type="ORF">E6K81_15580</name>
</gene>
<accession>A0A538U045</accession>
<sequence>MKVNYAAVVAKAGGLGVLGFSAKVLSIGEVILTTEQAPDGTGETVNPSFTVLGLSWARAFTDRVRFGLTASYDNEHILNMTASGVAFDFGVQYTTGWRNLKLGMVMKNLGNSMEFNGEDLEISILPPGSEPGSANRIVRFTTAKFEMPSYFSFAANADLMREGANVLQILGAFQKRSGPTATSSCSGARGSARW</sequence>
<dbReference type="EMBL" id="VBPB01000335">
    <property type="protein sequence ID" value="TMQ69149.1"/>
    <property type="molecule type" value="Genomic_DNA"/>
</dbReference>
<comment type="caution">
    <text evidence="1">The sequence shown here is derived from an EMBL/GenBank/DDBJ whole genome shotgun (WGS) entry which is preliminary data.</text>
</comment>
<proteinExistence type="predicted"/>
<evidence type="ECO:0000313" key="2">
    <source>
        <dbReference type="Proteomes" id="UP000319771"/>
    </source>
</evidence>
<protein>
    <recommendedName>
        <fullName evidence="3">TonB-dependent receptor</fullName>
    </recommendedName>
</protein>
<name>A0A538U045_UNCEI</name>